<protein>
    <submittedName>
        <fullName evidence="6">DNA-binding transcriptional regulator, AcrR family</fullName>
    </submittedName>
</protein>
<accession>A0A1H6ETE2</accession>
<proteinExistence type="predicted"/>
<dbReference type="PROSITE" id="PS50977">
    <property type="entry name" value="HTH_TETR_2"/>
    <property type="match status" value="1"/>
</dbReference>
<dbReference type="AlphaFoldDB" id="A0A1H6ETE2"/>
<dbReference type="GO" id="GO:0003700">
    <property type="term" value="F:DNA-binding transcription factor activity"/>
    <property type="evidence" value="ECO:0007669"/>
    <property type="project" value="TreeGrafter"/>
</dbReference>
<dbReference type="InterPro" id="IPR001647">
    <property type="entry name" value="HTH_TetR"/>
</dbReference>
<dbReference type="PANTHER" id="PTHR30055:SF234">
    <property type="entry name" value="HTH-TYPE TRANSCRIPTIONAL REGULATOR BETI"/>
    <property type="match status" value="1"/>
</dbReference>
<dbReference type="PANTHER" id="PTHR30055">
    <property type="entry name" value="HTH-TYPE TRANSCRIPTIONAL REGULATOR RUTR"/>
    <property type="match status" value="1"/>
</dbReference>
<reference evidence="6 7" key="1">
    <citation type="submission" date="2016-10" db="EMBL/GenBank/DDBJ databases">
        <authorList>
            <person name="de Groot N.N."/>
        </authorList>
    </citation>
    <scope>NUCLEOTIDE SEQUENCE [LARGE SCALE GENOMIC DNA]</scope>
    <source>
        <strain evidence="6 7">CGMCC 4.7037</strain>
    </source>
</reference>
<gene>
    <name evidence="6" type="ORF">SAMN05444920_1192</name>
</gene>
<dbReference type="InterPro" id="IPR036271">
    <property type="entry name" value="Tet_transcr_reg_TetR-rel_C_sf"/>
</dbReference>
<dbReference type="RefSeq" id="WP_160150608.1">
    <property type="nucleotide sequence ID" value="NZ_FNVT01000019.1"/>
</dbReference>
<keyword evidence="7" id="KW-1185">Reference proteome</keyword>
<dbReference type="InterPro" id="IPR050109">
    <property type="entry name" value="HTH-type_TetR-like_transc_reg"/>
</dbReference>
<sequence length="211" mass="23171">MANAGGSARGPYRSGIRRREQIVNAAARAFTAHGYDGASMRQIAADVGVSPAALLRHFQDKEDLLAAVLEWWARETAALGVGERAGLGGFDDLRALMRYHVEHRGLLELFIRLTGEASNEKHPARAFIQERYAKIVGMLVERLLGVARAGEIPPITQGQAESEIRALCATMDGLEIQWLLDPAMDLVGLFDQHLDHTLERWRRGGYVSSAG</sequence>
<evidence type="ECO:0000259" key="5">
    <source>
        <dbReference type="PROSITE" id="PS50977"/>
    </source>
</evidence>
<evidence type="ECO:0000256" key="1">
    <source>
        <dbReference type="ARBA" id="ARBA00023015"/>
    </source>
</evidence>
<keyword evidence="1" id="KW-0805">Transcription regulation</keyword>
<feature type="DNA-binding region" description="H-T-H motif" evidence="4">
    <location>
        <begin position="39"/>
        <end position="58"/>
    </location>
</feature>
<keyword evidence="2 4" id="KW-0238">DNA-binding</keyword>
<dbReference type="SUPFAM" id="SSF48498">
    <property type="entry name" value="Tetracyclin repressor-like, C-terminal domain"/>
    <property type="match status" value="1"/>
</dbReference>
<dbReference type="Proteomes" id="UP000236732">
    <property type="component" value="Unassembled WGS sequence"/>
</dbReference>
<evidence type="ECO:0000256" key="2">
    <source>
        <dbReference type="ARBA" id="ARBA00023125"/>
    </source>
</evidence>
<evidence type="ECO:0000313" key="7">
    <source>
        <dbReference type="Proteomes" id="UP000236732"/>
    </source>
</evidence>
<dbReference type="Pfam" id="PF00440">
    <property type="entry name" value="TetR_N"/>
    <property type="match status" value="1"/>
</dbReference>
<name>A0A1H6ETE2_9ACTN</name>
<dbReference type="InterPro" id="IPR009057">
    <property type="entry name" value="Homeodomain-like_sf"/>
</dbReference>
<feature type="domain" description="HTH tetR-type" evidence="5">
    <location>
        <begin position="16"/>
        <end position="76"/>
    </location>
</feature>
<keyword evidence="3" id="KW-0804">Transcription</keyword>
<dbReference type="SUPFAM" id="SSF46689">
    <property type="entry name" value="Homeodomain-like"/>
    <property type="match status" value="1"/>
</dbReference>
<dbReference type="EMBL" id="FNVT01000019">
    <property type="protein sequence ID" value="SEH01072.1"/>
    <property type="molecule type" value="Genomic_DNA"/>
</dbReference>
<dbReference type="PRINTS" id="PR00455">
    <property type="entry name" value="HTHTETR"/>
</dbReference>
<evidence type="ECO:0000256" key="3">
    <source>
        <dbReference type="ARBA" id="ARBA00023163"/>
    </source>
</evidence>
<evidence type="ECO:0000313" key="6">
    <source>
        <dbReference type="EMBL" id="SEH01072.1"/>
    </source>
</evidence>
<dbReference type="OrthoDB" id="7505659at2"/>
<dbReference type="Gene3D" id="1.10.357.10">
    <property type="entry name" value="Tetracycline Repressor, domain 2"/>
    <property type="match status" value="1"/>
</dbReference>
<dbReference type="GO" id="GO:0000976">
    <property type="term" value="F:transcription cis-regulatory region binding"/>
    <property type="evidence" value="ECO:0007669"/>
    <property type="project" value="TreeGrafter"/>
</dbReference>
<evidence type="ECO:0000256" key="4">
    <source>
        <dbReference type="PROSITE-ProRule" id="PRU00335"/>
    </source>
</evidence>
<organism evidence="6 7">
    <name type="scientific">Nonomuraea solani</name>
    <dbReference type="NCBI Taxonomy" id="1144553"/>
    <lineage>
        <taxon>Bacteria</taxon>
        <taxon>Bacillati</taxon>
        <taxon>Actinomycetota</taxon>
        <taxon>Actinomycetes</taxon>
        <taxon>Streptosporangiales</taxon>
        <taxon>Streptosporangiaceae</taxon>
        <taxon>Nonomuraea</taxon>
    </lineage>
</organism>